<reference evidence="10" key="1">
    <citation type="submission" date="2009-12" db="EMBL/GenBank/DDBJ databases">
        <title>Complete sequence of Treponema primitia strain ZAS-2.</title>
        <authorList>
            <person name="Tetu S.G."/>
            <person name="Matson E."/>
            <person name="Ren Q."/>
            <person name="Seshadri R."/>
            <person name="Elbourne L."/>
            <person name="Hassan K.A."/>
            <person name="Durkin A."/>
            <person name="Radune D."/>
            <person name="Mohamoud Y."/>
            <person name="Shay R."/>
            <person name="Jin S."/>
            <person name="Zhang X."/>
            <person name="Lucey K."/>
            <person name="Ballor N.R."/>
            <person name="Ottesen E."/>
            <person name="Rosenthal R."/>
            <person name="Allen A."/>
            <person name="Leadbetter J.R."/>
            <person name="Paulsen I.T."/>
        </authorList>
    </citation>
    <scope>NUCLEOTIDE SEQUENCE [LARGE SCALE GENOMIC DNA]</scope>
    <source>
        <strain evidence="10">ATCC BAA-887 / DSM 12427 / ZAS-2</strain>
    </source>
</reference>
<evidence type="ECO:0000256" key="7">
    <source>
        <dbReference type="RuleBase" id="RU363032"/>
    </source>
</evidence>
<keyword evidence="10" id="KW-1185">Reference proteome</keyword>
<evidence type="ECO:0000313" key="10">
    <source>
        <dbReference type="Proteomes" id="UP000009223"/>
    </source>
</evidence>
<evidence type="ECO:0000256" key="6">
    <source>
        <dbReference type="ARBA" id="ARBA00023136"/>
    </source>
</evidence>
<keyword evidence="2 7" id="KW-0813">Transport</keyword>
<dbReference type="PANTHER" id="PTHR30193:SF37">
    <property type="entry name" value="INNER MEMBRANE ABC TRANSPORTER PERMEASE PROTEIN YCJO"/>
    <property type="match status" value="1"/>
</dbReference>
<dbReference type="InterPro" id="IPR035906">
    <property type="entry name" value="MetI-like_sf"/>
</dbReference>
<accession>F5YLM5</accession>
<evidence type="ECO:0000259" key="8">
    <source>
        <dbReference type="PROSITE" id="PS50928"/>
    </source>
</evidence>
<dbReference type="Gene3D" id="1.10.3720.10">
    <property type="entry name" value="MetI-like"/>
    <property type="match status" value="1"/>
</dbReference>
<dbReference type="OrthoDB" id="9786413at2"/>
<feature type="transmembrane region" description="Helical" evidence="7">
    <location>
        <begin position="255"/>
        <end position="272"/>
    </location>
</feature>
<dbReference type="AlphaFoldDB" id="F5YLM5"/>
<evidence type="ECO:0000256" key="2">
    <source>
        <dbReference type="ARBA" id="ARBA00022448"/>
    </source>
</evidence>
<dbReference type="EMBL" id="CP001843">
    <property type="protein sequence ID" value="AEF84978.1"/>
    <property type="molecule type" value="Genomic_DNA"/>
</dbReference>
<evidence type="ECO:0000256" key="3">
    <source>
        <dbReference type="ARBA" id="ARBA00022475"/>
    </source>
</evidence>
<keyword evidence="5 7" id="KW-1133">Transmembrane helix</keyword>
<feature type="transmembrane region" description="Helical" evidence="7">
    <location>
        <begin position="143"/>
        <end position="166"/>
    </location>
</feature>
<dbReference type="STRING" id="545694.TREPR_0221"/>
<evidence type="ECO:0000256" key="1">
    <source>
        <dbReference type="ARBA" id="ARBA00004651"/>
    </source>
</evidence>
<reference evidence="9 10" key="2">
    <citation type="journal article" date="2011" name="ISME J.">
        <title>RNA-seq reveals cooperative metabolic interactions between two termite-gut spirochete species in co-culture.</title>
        <authorList>
            <person name="Rosenthal A.Z."/>
            <person name="Matson E.G."/>
            <person name="Eldar A."/>
            <person name="Leadbetter J.R."/>
        </authorList>
    </citation>
    <scope>NUCLEOTIDE SEQUENCE [LARGE SCALE GENOMIC DNA]</scope>
    <source>
        <strain evidence="10">ATCC BAA-887 / DSM 12427 / ZAS-2</strain>
    </source>
</reference>
<name>F5YLM5_TREPZ</name>
<feature type="transmembrane region" description="Helical" evidence="7">
    <location>
        <begin position="9"/>
        <end position="37"/>
    </location>
</feature>
<keyword evidence="4 7" id="KW-0812">Transmembrane</keyword>
<dbReference type="PROSITE" id="PS50928">
    <property type="entry name" value="ABC_TM1"/>
    <property type="match status" value="1"/>
</dbReference>
<keyword evidence="9" id="KW-0762">Sugar transport</keyword>
<keyword evidence="6 7" id="KW-0472">Membrane</keyword>
<evidence type="ECO:0000256" key="4">
    <source>
        <dbReference type="ARBA" id="ARBA00022692"/>
    </source>
</evidence>
<comment type="similarity">
    <text evidence="7">Belongs to the binding-protein-dependent transport system permease family.</text>
</comment>
<dbReference type="SUPFAM" id="SSF161098">
    <property type="entry name" value="MetI-like"/>
    <property type="match status" value="1"/>
</dbReference>
<dbReference type="RefSeq" id="WP_015706261.1">
    <property type="nucleotide sequence ID" value="NC_015578.1"/>
</dbReference>
<feature type="transmembrane region" description="Helical" evidence="7">
    <location>
        <begin position="103"/>
        <end position="123"/>
    </location>
</feature>
<dbReference type="GO" id="GO:0055085">
    <property type="term" value="P:transmembrane transport"/>
    <property type="evidence" value="ECO:0007669"/>
    <property type="project" value="InterPro"/>
</dbReference>
<organism evidence="9 10">
    <name type="scientific">Treponema primitia (strain ATCC BAA-887 / DSM 12427 / ZAS-2)</name>
    <dbReference type="NCBI Taxonomy" id="545694"/>
    <lineage>
        <taxon>Bacteria</taxon>
        <taxon>Pseudomonadati</taxon>
        <taxon>Spirochaetota</taxon>
        <taxon>Spirochaetia</taxon>
        <taxon>Spirochaetales</taxon>
        <taxon>Treponemataceae</taxon>
        <taxon>Treponema</taxon>
    </lineage>
</organism>
<dbReference type="Pfam" id="PF00528">
    <property type="entry name" value="BPD_transp_1"/>
    <property type="match status" value="1"/>
</dbReference>
<dbReference type="eggNOG" id="COG1175">
    <property type="taxonomic scope" value="Bacteria"/>
</dbReference>
<feature type="transmembrane region" description="Helical" evidence="7">
    <location>
        <begin position="68"/>
        <end position="91"/>
    </location>
</feature>
<sequence length="280" mass="31127">MEKSLKKYFLFFVGPTLLAFLIAFVIPFIAGIVLSFARFTTMTDISWVGFSNYVRAFSNSDFLNALKFSASFTIVSVIFINVIAFALALLLTRGIRGTNVFRTMIFMPNLIGGIVLGYIWQFIINGFLSVFGVTITVDAKYGFWGLVILSNWQFIGYMMIIFIAGIQNVPQEILEAATIDGAGPIMTLRKIIVPLVMPSITITLFMTVANSFKMFDQNLALTAGAPGKETTMVALDIYNTFYSRVGWEGVGQAKALMFFLVVVVITLVQLSITRRKEIVN</sequence>
<feature type="transmembrane region" description="Helical" evidence="7">
    <location>
        <begin position="191"/>
        <end position="212"/>
    </location>
</feature>
<dbReference type="PANTHER" id="PTHR30193">
    <property type="entry name" value="ABC TRANSPORTER PERMEASE PROTEIN"/>
    <property type="match status" value="1"/>
</dbReference>
<evidence type="ECO:0000256" key="5">
    <source>
        <dbReference type="ARBA" id="ARBA00022989"/>
    </source>
</evidence>
<dbReference type="InterPro" id="IPR000515">
    <property type="entry name" value="MetI-like"/>
</dbReference>
<gene>
    <name evidence="9" type="ordered locus">TREPR_0221</name>
</gene>
<keyword evidence="3" id="KW-1003">Cell membrane</keyword>
<dbReference type="KEGG" id="tpi:TREPR_0221"/>
<dbReference type="InterPro" id="IPR051393">
    <property type="entry name" value="ABC_transporter_permease"/>
</dbReference>
<feature type="domain" description="ABC transmembrane type-1" evidence="8">
    <location>
        <begin position="66"/>
        <end position="269"/>
    </location>
</feature>
<dbReference type="GO" id="GO:0005886">
    <property type="term" value="C:plasma membrane"/>
    <property type="evidence" value="ECO:0007669"/>
    <property type="project" value="UniProtKB-SubCell"/>
</dbReference>
<comment type="subcellular location">
    <subcellularLocation>
        <location evidence="1 7">Cell membrane</location>
        <topology evidence="1 7">Multi-pass membrane protein</topology>
    </subcellularLocation>
</comment>
<dbReference type="Proteomes" id="UP000009223">
    <property type="component" value="Chromosome"/>
</dbReference>
<dbReference type="CDD" id="cd06261">
    <property type="entry name" value="TM_PBP2"/>
    <property type="match status" value="1"/>
</dbReference>
<proteinExistence type="inferred from homology"/>
<evidence type="ECO:0000313" key="9">
    <source>
        <dbReference type="EMBL" id="AEF84978.1"/>
    </source>
</evidence>
<dbReference type="HOGENOM" id="CLU_016047_0_0_12"/>
<protein>
    <submittedName>
        <fullName evidence="9">ABC-type sugar transport system, permease component</fullName>
    </submittedName>
</protein>